<feature type="domain" description="C2H2-type" evidence="19">
    <location>
        <begin position="757"/>
        <end position="784"/>
    </location>
</feature>
<dbReference type="FunFam" id="3.30.160.60:FF:000099">
    <property type="entry name" value="Zinc finger protein 79"/>
    <property type="match status" value="1"/>
</dbReference>
<sequence>MNPEEEATALAMTTGLPAEWLQEPVTFRDVAVDFTQEEWGQLGPAQRTLYRDVMLETFGHLLSVGPELPKPEVISQLEQGAELWAAERGIAQGYCPGREPGPQSQVPPKELGLPEVETSCVTEREGFLRDASCPTILGEDWELHKRIHTGERPYMCKECGKAFSQNSSLVQHERIHTGDKPYKCAECGKSFCHSTHLTVHRRIHTGEKPYECQDCGRAFNQNSSLGRHKRTHTGEKPYTCSVCGKSFSRTTCLFLHLRTHTEERPYECNHCGKGFRHSSSLAQHQRKHAGEKPYECRQRLIFEQTPALTKHEWTEALGCDPPLNPDERAHRSDRPFKCNHCGKCFIQSSHLIRHQITHTREEPQGRNRRRLEQSFVRSSHLGRHQHTHSTGGATLLCEGSAVVVSLRFRPEGLSAELKQPKDRAEWQAMEPEEPALPSQGSIKEDKPKAQDTAFPADALHKPVTFKDVAVDFTQEEWGLLGPTQRILYRDVMLRNYSNLVSLGLPDCKPDVISKLEQWEDPWTVKRDVPRGPDSEPGPRAAWLPLEKGALRQGQMTMGLTGQDFWHTIQKEVTEHEGQVAERQCQAVTLSQGKKSPEWSFAGTFSWHPFLTEHQCNPPRAQAPTSHVGKKGLTCISVLDQGRPCQEETVCMEALSSFPDLSRPQGAHIEGDTLVCGGWGDAFGKNTCLVGCQQIPNKRKPYTCEECGKAFGQSTHLVQHQRTHTGEKPYTCQECGRAFSKNSSLVKHQRIHTGEKPYACSHCSKHFRENSSLAKHQRVHTGEKPYTCGECGRAFSQSTHLVQHQRIHTGEKPFACCECGRAFADSSALLVHHRTHTGERPYECRTCCKVFSLSSSLAEHERCHTGEKPYACRECGKAFSQSSSLSKHLRTHTGEKPYTCGDCGHAFSQSSSLAKHQRLHTGERPYTCRECGKTFSQGSYLTQHLKIHSGEKPFICGECRKPFSDSSALVLHQRVHTGERPYMCGKCGKTFSQSKFLTQHERIHTGEKPFVCGDCGRAFVQSSSLTLHLRTHTGEKPYKCNECGKAYIQMSHLTEHYRVHTGERPYVCNVCSKAFSRSTHLMQHQRVHTGAKPFICSLCRKTFCEAAALILHQRVHAGQKPFECHKCEKNFSQSRSLVQHRKIHPLAQLSVHLRHDPAMGQPSARCPPRLQLPACPEGAQEGARGLLGIMIQEDGSAACALWSSGPETRRELWSCASVCFSAAGRCGLGLLVYHVLAVCRACTGRSSRSASDPVPTLQPSCASLLCCSLMAIPKNALSPVPWEQDGFLRVKVEDEEASLSEIQESSSGHTAHPEAARLRFRRFCYEEASNPHEALAQLRELCRQWLQPEAHSKEQMLELLVLEQFLGVLPPKIQSWVGAQFPKSGEEAAMLVEGLTRALDKRGWDPGAKLSEASCKQSDFLKESEPLDRATETLMRGISQGPTFGDACEPEGGSERQAGLSEEMWTKSVPQEMDFRKTSEPHKDVPTNQPSCESGVLGNSPNVWPNFTSQEKTPEEKFDPVDVDRTEPPCIYSGRKSSKCSECGKTFQSPSALETHQKSHSRKTPYTCSECGKAFSRSTHLAQHQVIHTGAKPHECKECGKAFSRVTHLTQHQRIHTGEKPYKCGECGKTFSRSTHLTQHQRVHTGERPYECDECGKAFSQSTHLTQHQRIHTGEKPYKCDTCGRAFSDCSALIRHLRIHSGEKPYQCKICPKAFAQSSSLIEHQRIHTGEKPYKCSDCGKAFSRSSALMVHLRIHITVLQ</sequence>
<evidence type="ECO:0000256" key="14">
    <source>
        <dbReference type="ARBA" id="ARBA00056482"/>
    </source>
</evidence>
<feature type="domain" description="C2H2-type" evidence="19">
    <location>
        <begin position="182"/>
        <end position="209"/>
    </location>
</feature>
<feature type="domain" description="KRAB" evidence="21">
    <location>
        <begin position="463"/>
        <end position="534"/>
    </location>
</feature>
<dbReference type="FunFam" id="3.30.160.60:FF:000512">
    <property type="entry name" value="zinc finger protein 197 isoform X1"/>
    <property type="match status" value="1"/>
</dbReference>
<feature type="region of interest" description="Disordered" evidence="18">
    <location>
        <begin position="1437"/>
        <end position="1458"/>
    </location>
</feature>
<feature type="domain" description="C2H2-type" evidence="19">
    <location>
        <begin position="1593"/>
        <end position="1620"/>
    </location>
</feature>
<keyword evidence="7 16" id="KW-0863">Zinc-finger</keyword>
<evidence type="ECO:0000256" key="3">
    <source>
        <dbReference type="ARBA" id="ARBA00022499"/>
    </source>
</evidence>
<dbReference type="FunFam" id="3.30.160.60:FF:000229">
    <property type="entry name" value="Zinc finger protein 90 homolog"/>
    <property type="match status" value="1"/>
</dbReference>
<dbReference type="InterPro" id="IPR001909">
    <property type="entry name" value="KRAB"/>
</dbReference>
<comment type="similarity">
    <text evidence="2">Belongs to the krueppel C2H2-type zinc-finger protein family.</text>
</comment>
<feature type="compositionally biased region" description="Polar residues" evidence="18">
    <location>
        <begin position="1485"/>
        <end position="1500"/>
    </location>
</feature>
<dbReference type="FunFam" id="3.30.160.60:FF:001270">
    <property type="entry name" value="zinc finger protein 583 isoform X1"/>
    <property type="match status" value="1"/>
</dbReference>
<keyword evidence="22" id="KW-1185">Reference proteome</keyword>
<dbReference type="GO" id="GO:0008270">
    <property type="term" value="F:zinc ion binding"/>
    <property type="evidence" value="ECO:0007669"/>
    <property type="project" value="UniProtKB-KW"/>
</dbReference>
<dbReference type="Gene3D" id="6.10.140.140">
    <property type="match status" value="2"/>
</dbReference>
<evidence type="ECO:0000256" key="18">
    <source>
        <dbReference type="SAM" id="MobiDB-lite"/>
    </source>
</evidence>
<dbReference type="GO" id="GO:0022603">
    <property type="term" value="P:regulation of anatomical structure morphogenesis"/>
    <property type="evidence" value="ECO:0007669"/>
    <property type="project" value="UniProtKB-ARBA"/>
</dbReference>
<feature type="domain" description="C2H2-type" evidence="19">
    <location>
        <begin position="1009"/>
        <end position="1036"/>
    </location>
</feature>
<evidence type="ECO:0000259" key="19">
    <source>
        <dbReference type="PROSITE" id="PS50157"/>
    </source>
</evidence>
<dbReference type="FunFam" id="3.30.160.60:FF:000016">
    <property type="entry name" value="zinc finger protein 37 homolog"/>
    <property type="match status" value="2"/>
</dbReference>
<feature type="domain" description="SCAN box" evidence="20">
    <location>
        <begin position="1316"/>
        <end position="1398"/>
    </location>
</feature>
<keyword evidence="12" id="KW-0804">Transcription</keyword>
<dbReference type="Gene3D" id="3.30.160.60">
    <property type="entry name" value="Classic Zinc Finger"/>
    <property type="match status" value="30"/>
</dbReference>
<dbReference type="SUPFAM" id="SSF57667">
    <property type="entry name" value="beta-beta-alpha zinc fingers"/>
    <property type="match status" value="16"/>
</dbReference>
<dbReference type="CDD" id="cd07936">
    <property type="entry name" value="SCAN"/>
    <property type="match status" value="1"/>
</dbReference>
<comment type="subcellular location">
    <subcellularLocation>
        <location evidence="1 17">Nucleus</location>
    </subcellularLocation>
</comment>
<feature type="region of interest" description="Disordered" evidence="18">
    <location>
        <begin position="1477"/>
        <end position="1500"/>
    </location>
</feature>
<evidence type="ECO:0000313" key="23">
    <source>
        <dbReference type="RefSeq" id="XP_004405759.1"/>
    </source>
</evidence>
<evidence type="ECO:0000256" key="6">
    <source>
        <dbReference type="ARBA" id="ARBA00022737"/>
    </source>
</evidence>
<dbReference type="FunFam" id="3.30.160.60:FF:000688">
    <property type="entry name" value="zinc finger protein 197 isoform X1"/>
    <property type="match status" value="1"/>
</dbReference>
<dbReference type="FunFam" id="3.30.160.60:FF:000690">
    <property type="entry name" value="Zinc finger protein 354C"/>
    <property type="match status" value="1"/>
</dbReference>
<evidence type="ECO:0000256" key="17">
    <source>
        <dbReference type="PROSITE-ProRule" id="PRU00187"/>
    </source>
</evidence>
<evidence type="ECO:0000256" key="5">
    <source>
        <dbReference type="ARBA" id="ARBA00022723"/>
    </source>
</evidence>
<evidence type="ECO:0000256" key="15">
    <source>
        <dbReference type="ARBA" id="ARBA00074019"/>
    </source>
</evidence>
<dbReference type="Pfam" id="PF00096">
    <property type="entry name" value="zf-C2H2"/>
    <property type="match status" value="28"/>
</dbReference>
<dbReference type="FunFam" id="3.30.160.60:FF:002343">
    <property type="entry name" value="Zinc finger protein 33A"/>
    <property type="match status" value="4"/>
</dbReference>
<feature type="domain" description="C2H2-type" evidence="19">
    <location>
        <begin position="1677"/>
        <end position="1704"/>
    </location>
</feature>
<evidence type="ECO:0000256" key="10">
    <source>
        <dbReference type="ARBA" id="ARBA00023015"/>
    </source>
</evidence>
<dbReference type="FunFam" id="3.30.160.60:FF:000295">
    <property type="entry name" value="zinc finger protein 19"/>
    <property type="match status" value="2"/>
</dbReference>
<dbReference type="FunFam" id="1.10.4020.10:FF:000001">
    <property type="entry name" value="zinc finger protein 263 isoform X1"/>
    <property type="match status" value="1"/>
</dbReference>
<feature type="domain" description="C2H2-type" evidence="19">
    <location>
        <begin position="266"/>
        <end position="293"/>
    </location>
</feature>
<dbReference type="GO" id="GO:0003690">
    <property type="term" value="F:double-stranded DNA binding"/>
    <property type="evidence" value="ECO:0007669"/>
    <property type="project" value="UniProtKB-ARBA"/>
</dbReference>
<keyword evidence="8" id="KW-0862">Zinc</keyword>
<dbReference type="FunFam" id="3.30.160.60:FF:000200">
    <property type="entry name" value="zinc finger protein 510 isoform X2"/>
    <property type="match status" value="1"/>
</dbReference>
<dbReference type="RefSeq" id="XP_004405759.1">
    <property type="nucleotide sequence ID" value="XM_004405702.1"/>
</dbReference>
<protein>
    <recommendedName>
        <fullName evidence="15">Zinc finger protein 8</fullName>
    </recommendedName>
</protein>
<feature type="domain" description="C2H2-type" evidence="19">
    <location>
        <begin position="1705"/>
        <end position="1732"/>
    </location>
</feature>
<dbReference type="SMART" id="SM00355">
    <property type="entry name" value="ZnF_C2H2"/>
    <property type="match status" value="30"/>
</dbReference>
<feature type="domain" description="C2H2-type" evidence="19">
    <location>
        <begin position="1037"/>
        <end position="1064"/>
    </location>
</feature>
<evidence type="ECO:0000259" key="20">
    <source>
        <dbReference type="PROSITE" id="PS50804"/>
    </source>
</evidence>
<dbReference type="CDD" id="cd07765">
    <property type="entry name" value="KRAB_A-box"/>
    <property type="match status" value="2"/>
</dbReference>
<dbReference type="FunFam" id="3.30.160.60:FF:000737">
    <property type="entry name" value="Zinc finger protein 565"/>
    <property type="match status" value="1"/>
</dbReference>
<feature type="region of interest" description="Disordered" evidence="18">
    <location>
        <begin position="416"/>
        <end position="446"/>
    </location>
</feature>
<evidence type="ECO:0000256" key="1">
    <source>
        <dbReference type="ARBA" id="ARBA00004123"/>
    </source>
</evidence>
<evidence type="ECO:0000256" key="7">
    <source>
        <dbReference type="ARBA" id="ARBA00022771"/>
    </source>
</evidence>
<keyword evidence="6" id="KW-0677">Repeat</keyword>
<evidence type="ECO:0000256" key="4">
    <source>
        <dbReference type="ARBA" id="ARBA00022553"/>
    </source>
</evidence>
<dbReference type="FunFam" id="3.30.160.60:FF:000951">
    <property type="entry name" value="Zinc finger protein 8"/>
    <property type="match status" value="1"/>
</dbReference>
<feature type="domain" description="C2H2-type" evidence="19">
    <location>
        <begin position="869"/>
        <end position="896"/>
    </location>
</feature>
<evidence type="ECO:0000256" key="11">
    <source>
        <dbReference type="ARBA" id="ARBA00023125"/>
    </source>
</evidence>
<dbReference type="FunFam" id="3.30.160.60:FF:001498">
    <property type="entry name" value="Zinc finger protein 404"/>
    <property type="match status" value="2"/>
</dbReference>
<dbReference type="Pfam" id="PF01352">
    <property type="entry name" value="KRAB"/>
    <property type="match status" value="2"/>
</dbReference>
<evidence type="ECO:0000256" key="13">
    <source>
        <dbReference type="ARBA" id="ARBA00023242"/>
    </source>
</evidence>
<dbReference type="Pfam" id="PF02023">
    <property type="entry name" value="SCAN"/>
    <property type="match status" value="1"/>
</dbReference>
<dbReference type="SMART" id="SM00431">
    <property type="entry name" value="SCAN"/>
    <property type="match status" value="1"/>
</dbReference>
<gene>
    <name evidence="23" type="primary">LOC101364314</name>
</gene>
<evidence type="ECO:0000256" key="2">
    <source>
        <dbReference type="ARBA" id="ARBA00006991"/>
    </source>
</evidence>
<dbReference type="Pfam" id="PF13912">
    <property type="entry name" value="zf-C2H2_6"/>
    <property type="match status" value="1"/>
</dbReference>
<feature type="domain" description="C2H2-type" evidence="19">
    <location>
        <begin position="841"/>
        <end position="868"/>
    </location>
</feature>
<feature type="domain" description="C2H2-type" evidence="19">
    <location>
        <begin position="1733"/>
        <end position="1755"/>
    </location>
</feature>
<feature type="domain" description="C2H2-type" evidence="19">
    <location>
        <begin position="953"/>
        <end position="980"/>
    </location>
</feature>
<dbReference type="Gene3D" id="1.10.4020.10">
    <property type="entry name" value="DNA breaking-rejoining enzymes"/>
    <property type="match status" value="1"/>
</dbReference>
<dbReference type="FunFam" id="3.30.160.60:FF:000933">
    <property type="entry name" value="zinc finger protein 771"/>
    <property type="match status" value="1"/>
</dbReference>
<dbReference type="InterPro" id="IPR013087">
    <property type="entry name" value="Znf_C2H2_type"/>
</dbReference>
<feature type="domain" description="C2H2-type" evidence="19">
    <location>
        <begin position="238"/>
        <end position="265"/>
    </location>
</feature>
<feature type="domain" description="C2H2-type" evidence="19">
    <location>
        <begin position="210"/>
        <end position="237"/>
    </location>
</feature>
<dbReference type="FunFam" id="3.30.160.60:FF:000939">
    <property type="entry name" value="zinc finger protein 8 isoform X1"/>
    <property type="match status" value="1"/>
</dbReference>
<dbReference type="SUPFAM" id="SSF47353">
    <property type="entry name" value="Retrovirus capsid dimerization domain-like"/>
    <property type="match status" value="1"/>
</dbReference>
<dbReference type="FunFam" id="3.30.160.60:FF:001207">
    <property type="entry name" value="zinc finger protein 837 isoform X2"/>
    <property type="match status" value="1"/>
</dbReference>
<dbReference type="FunFam" id="3.30.160.60:FF:000110">
    <property type="entry name" value="Zinc finger protein-like"/>
    <property type="match status" value="1"/>
</dbReference>
<dbReference type="FunFam" id="3.30.160.60:FF:002090">
    <property type="entry name" value="Zinc finger protein 473"/>
    <property type="match status" value="1"/>
</dbReference>
<feature type="domain" description="C2H2-type" evidence="19">
    <location>
        <begin position="729"/>
        <end position="756"/>
    </location>
</feature>
<evidence type="ECO:0000256" key="9">
    <source>
        <dbReference type="ARBA" id="ARBA00022843"/>
    </source>
</evidence>
<dbReference type="PROSITE" id="PS50157">
    <property type="entry name" value="ZINC_FINGER_C2H2_2"/>
    <property type="match status" value="30"/>
</dbReference>
<keyword evidence="3" id="KW-1017">Isopeptide bond</keyword>
<reference evidence="23" key="1">
    <citation type="submission" date="2025-08" db="UniProtKB">
        <authorList>
            <consortium name="RefSeq"/>
        </authorList>
    </citation>
    <scope>IDENTIFICATION</scope>
</reference>
<evidence type="ECO:0000256" key="8">
    <source>
        <dbReference type="ARBA" id="ARBA00022833"/>
    </source>
</evidence>
<feature type="domain" description="C2H2-type" evidence="19">
    <location>
        <begin position="1093"/>
        <end position="1120"/>
    </location>
</feature>
<evidence type="ECO:0000259" key="21">
    <source>
        <dbReference type="PROSITE" id="PS50805"/>
    </source>
</evidence>
<feature type="domain" description="C2H2-type" evidence="19">
    <location>
        <begin position="813"/>
        <end position="840"/>
    </location>
</feature>
<dbReference type="PROSITE" id="PS50804">
    <property type="entry name" value="SCAN_BOX"/>
    <property type="match status" value="1"/>
</dbReference>
<dbReference type="SUPFAM" id="SSF109640">
    <property type="entry name" value="KRAB domain (Kruppel-associated box)"/>
    <property type="match status" value="2"/>
</dbReference>
<feature type="domain" description="C2H2-type" evidence="19">
    <location>
        <begin position="336"/>
        <end position="363"/>
    </location>
</feature>
<dbReference type="InterPro" id="IPR038269">
    <property type="entry name" value="SCAN_sf"/>
</dbReference>
<feature type="domain" description="C2H2-type" evidence="19">
    <location>
        <begin position="1537"/>
        <end position="1564"/>
    </location>
</feature>
<evidence type="ECO:0000256" key="16">
    <source>
        <dbReference type="PROSITE-ProRule" id="PRU00042"/>
    </source>
</evidence>
<keyword evidence="9" id="KW-0832">Ubl conjugation</keyword>
<dbReference type="InterPro" id="IPR036236">
    <property type="entry name" value="Znf_C2H2_sf"/>
</dbReference>
<dbReference type="InterPro" id="IPR050826">
    <property type="entry name" value="Krueppel_C2H2_ZnFinger"/>
</dbReference>
<dbReference type="GO" id="GO:0006355">
    <property type="term" value="P:regulation of DNA-templated transcription"/>
    <property type="evidence" value="ECO:0007669"/>
    <property type="project" value="InterPro"/>
</dbReference>
<feature type="domain" description="C2H2-type" evidence="19">
    <location>
        <begin position="1565"/>
        <end position="1592"/>
    </location>
</feature>
<dbReference type="PANTHER" id="PTHR24377">
    <property type="entry name" value="IP01015P-RELATED"/>
    <property type="match status" value="1"/>
</dbReference>
<feature type="domain" description="C2H2-type" evidence="19">
    <location>
        <begin position="981"/>
        <end position="1008"/>
    </location>
</feature>
<keyword evidence="5" id="KW-0479">Metal-binding</keyword>
<keyword evidence="11" id="KW-0238">DNA-binding</keyword>
<feature type="domain" description="C2H2-type" evidence="19">
    <location>
        <begin position="1121"/>
        <end position="1143"/>
    </location>
</feature>
<feature type="domain" description="C2H2-type" evidence="19">
    <location>
        <begin position="897"/>
        <end position="924"/>
    </location>
</feature>
<dbReference type="Proteomes" id="UP000245340">
    <property type="component" value="Unplaced"/>
</dbReference>
<accession>A0A9B0LQU0</accession>
<comment type="function">
    <text evidence="14">Transcriptional repressor. May modulate BMP and TGF-beta signal transduction, through its interaction with SMAD proteins.</text>
</comment>
<feature type="domain" description="C2H2-type" evidence="19">
    <location>
        <begin position="785"/>
        <end position="812"/>
    </location>
</feature>
<dbReference type="FunFam" id="3.30.160.60:FF:001524">
    <property type="entry name" value="Zinc finger protein 8"/>
    <property type="match status" value="1"/>
</dbReference>
<dbReference type="PROSITE" id="PS50805">
    <property type="entry name" value="KRAB"/>
    <property type="match status" value="2"/>
</dbReference>
<name>A0A9B0LQU0_ODORO</name>
<feature type="domain" description="C2H2-type" evidence="19">
    <location>
        <begin position="1649"/>
        <end position="1676"/>
    </location>
</feature>
<dbReference type="GO" id="GO:0005634">
    <property type="term" value="C:nucleus"/>
    <property type="evidence" value="ECO:0007669"/>
    <property type="project" value="UniProtKB-SubCell"/>
</dbReference>
<dbReference type="FunFam" id="3.30.160.60:FF:000367">
    <property type="entry name" value="Zinc finger protein 572"/>
    <property type="match status" value="1"/>
</dbReference>
<dbReference type="FunFam" id="3.30.160.60:FF:000478">
    <property type="entry name" value="Zinc finger protein 133"/>
    <property type="match status" value="1"/>
</dbReference>
<feature type="domain" description="KRAB" evidence="21">
    <location>
        <begin position="25"/>
        <end position="96"/>
    </location>
</feature>
<keyword evidence="4" id="KW-0597">Phosphoprotein</keyword>
<organism evidence="22 23">
    <name type="scientific">Odobenus rosmarus divergens</name>
    <name type="common">Pacific walrus</name>
    <dbReference type="NCBI Taxonomy" id="9708"/>
    <lineage>
        <taxon>Eukaryota</taxon>
        <taxon>Metazoa</taxon>
        <taxon>Chordata</taxon>
        <taxon>Craniata</taxon>
        <taxon>Vertebrata</taxon>
        <taxon>Euteleostomi</taxon>
        <taxon>Mammalia</taxon>
        <taxon>Eutheria</taxon>
        <taxon>Laurasiatheria</taxon>
        <taxon>Carnivora</taxon>
        <taxon>Caniformia</taxon>
        <taxon>Pinnipedia</taxon>
        <taxon>Odobenidae</taxon>
        <taxon>Odobenus</taxon>
    </lineage>
</organism>
<dbReference type="InterPro" id="IPR003309">
    <property type="entry name" value="SCAN_dom"/>
</dbReference>
<evidence type="ECO:0000313" key="22">
    <source>
        <dbReference type="Proteomes" id="UP000245340"/>
    </source>
</evidence>
<feature type="domain" description="C2H2-type" evidence="19">
    <location>
        <begin position="1621"/>
        <end position="1648"/>
    </location>
</feature>
<feature type="domain" description="C2H2-type" evidence="19">
    <location>
        <begin position="925"/>
        <end position="952"/>
    </location>
</feature>
<dbReference type="PROSITE" id="PS00028">
    <property type="entry name" value="ZINC_FINGER_C2H2_1"/>
    <property type="match status" value="30"/>
</dbReference>
<dbReference type="InterPro" id="IPR036051">
    <property type="entry name" value="KRAB_dom_sf"/>
</dbReference>
<dbReference type="FunFam" id="3.30.160.60:FF:001158">
    <property type="entry name" value="zinc finger protein 22"/>
    <property type="match status" value="1"/>
</dbReference>
<keyword evidence="10" id="KW-0805">Transcription regulation</keyword>
<keyword evidence="13 17" id="KW-0539">Nucleus</keyword>
<feature type="domain" description="C2H2-type" evidence="19">
    <location>
        <begin position="154"/>
        <end position="181"/>
    </location>
</feature>
<feature type="domain" description="C2H2-type" evidence="19">
    <location>
        <begin position="701"/>
        <end position="728"/>
    </location>
</feature>
<evidence type="ECO:0000256" key="12">
    <source>
        <dbReference type="ARBA" id="ARBA00023163"/>
    </source>
</evidence>
<dbReference type="SMART" id="SM00349">
    <property type="entry name" value="KRAB"/>
    <property type="match status" value="2"/>
</dbReference>
<proteinExistence type="inferred from homology"/>
<dbReference type="FunFam" id="3.30.160.60:FF:000040">
    <property type="entry name" value="RB associated KRAB zinc finger"/>
    <property type="match status" value="1"/>
</dbReference>
<feature type="domain" description="C2H2-type" evidence="19">
    <location>
        <begin position="1065"/>
        <end position="1092"/>
    </location>
</feature>